<accession>A0A379PQ21</accession>
<dbReference type="InterPro" id="IPR000086">
    <property type="entry name" value="NUDIX_hydrolase_dom"/>
</dbReference>
<dbReference type="Proteomes" id="UP000254569">
    <property type="component" value="Unassembled WGS sequence"/>
</dbReference>
<proteinExistence type="predicted"/>
<name>A0A379PQ21_9NOCA</name>
<dbReference type="InterPro" id="IPR015797">
    <property type="entry name" value="NUDIX_hydrolase-like_dom_sf"/>
</dbReference>
<evidence type="ECO:0000313" key="3">
    <source>
        <dbReference type="EMBL" id="SUF09142.1"/>
    </source>
</evidence>
<dbReference type="SUPFAM" id="SSF55811">
    <property type="entry name" value="Nudix"/>
    <property type="match status" value="1"/>
</dbReference>
<dbReference type="GO" id="GO:0016787">
    <property type="term" value="F:hydrolase activity"/>
    <property type="evidence" value="ECO:0007669"/>
    <property type="project" value="UniProtKB-KW"/>
</dbReference>
<feature type="domain" description="Nudix hydrolase" evidence="2">
    <location>
        <begin position="13"/>
        <end position="77"/>
    </location>
</feature>
<reference evidence="3 4" key="1">
    <citation type="submission" date="2018-06" db="EMBL/GenBank/DDBJ databases">
        <authorList>
            <consortium name="Pathogen Informatics"/>
            <person name="Doyle S."/>
        </authorList>
    </citation>
    <scope>NUCLEOTIDE SEQUENCE [LARGE SCALE GENOMIC DNA]</scope>
    <source>
        <strain evidence="3 4">NCTC13296</strain>
    </source>
</reference>
<dbReference type="PROSITE" id="PS00893">
    <property type="entry name" value="NUDIX_BOX"/>
    <property type="match status" value="1"/>
</dbReference>
<evidence type="ECO:0000259" key="2">
    <source>
        <dbReference type="Pfam" id="PF00293"/>
    </source>
</evidence>
<sequence length="132" mass="14150">MWTGLAGEAFFRAIGGGIEFGEMAEAALRREFTEELGVTLGAVELLGVVENIFEYEANRGHEIAHVFAVESAEIDAIPLMRGCGCSTKAARFDGVSIDETNRPFFPAGVTAERRTPARGRHLEIGECSSSAA</sequence>
<evidence type="ECO:0000256" key="1">
    <source>
        <dbReference type="ARBA" id="ARBA00022801"/>
    </source>
</evidence>
<dbReference type="Gene3D" id="3.90.79.10">
    <property type="entry name" value="Nucleoside Triphosphate Pyrophosphohydrolase"/>
    <property type="match status" value="1"/>
</dbReference>
<dbReference type="EMBL" id="UGVI01000002">
    <property type="protein sequence ID" value="SUF09142.1"/>
    <property type="molecule type" value="Genomic_DNA"/>
</dbReference>
<evidence type="ECO:0000313" key="4">
    <source>
        <dbReference type="Proteomes" id="UP000254569"/>
    </source>
</evidence>
<organism evidence="3 4">
    <name type="scientific">Rhodococcus gordoniae</name>
    <dbReference type="NCBI Taxonomy" id="223392"/>
    <lineage>
        <taxon>Bacteria</taxon>
        <taxon>Bacillati</taxon>
        <taxon>Actinomycetota</taxon>
        <taxon>Actinomycetes</taxon>
        <taxon>Mycobacteriales</taxon>
        <taxon>Nocardiaceae</taxon>
        <taxon>Rhodococcus</taxon>
    </lineage>
</organism>
<dbReference type="InterPro" id="IPR020084">
    <property type="entry name" value="NUDIX_hydrolase_CS"/>
</dbReference>
<keyword evidence="4" id="KW-1185">Reference proteome</keyword>
<dbReference type="AlphaFoldDB" id="A0A379PQ21"/>
<protein>
    <submittedName>
        <fullName evidence="3">NUDIX hydrolase</fullName>
    </submittedName>
</protein>
<keyword evidence="1 3" id="KW-0378">Hydrolase</keyword>
<dbReference type="Pfam" id="PF00293">
    <property type="entry name" value="NUDIX"/>
    <property type="match status" value="1"/>
</dbReference>
<gene>
    <name evidence="3" type="ORF">NCTC13296_04339</name>
</gene>